<dbReference type="NCBIfam" id="TIGR02574">
    <property type="entry name" value="stabl_TIGR02574"/>
    <property type="match status" value="1"/>
</dbReference>
<dbReference type="Pfam" id="PF09720">
    <property type="entry name" value="Unstab_antitox"/>
    <property type="match status" value="1"/>
</dbReference>
<dbReference type="Proteomes" id="UP000664303">
    <property type="component" value="Unassembled WGS sequence"/>
</dbReference>
<keyword evidence="2" id="KW-1185">Reference proteome</keyword>
<evidence type="ECO:0000313" key="2">
    <source>
        <dbReference type="Proteomes" id="UP000664303"/>
    </source>
</evidence>
<dbReference type="EMBL" id="JAFKCZ010000025">
    <property type="protein sequence ID" value="MBN7799147.1"/>
    <property type="molecule type" value="Genomic_DNA"/>
</dbReference>
<gene>
    <name evidence="1" type="ORF">JYP50_21290</name>
</gene>
<accession>A0A939DKG5</accession>
<sequence>MDTDLKKMPVEDRIRIVEDLWDSIAHDQSVLPLTPEQKAELDRRLDAFEIDRNTGRPANDVIADIRKRL</sequence>
<name>A0A939DKG5_9GAMM</name>
<dbReference type="AlphaFoldDB" id="A0A939DKG5"/>
<organism evidence="1 2">
    <name type="scientific">Parahaliea mediterranea</name>
    <dbReference type="NCBI Taxonomy" id="651086"/>
    <lineage>
        <taxon>Bacteria</taxon>
        <taxon>Pseudomonadati</taxon>
        <taxon>Pseudomonadota</taxon>
        <taxon>Gammaproteobacteria</taxon>
        <taxon>Cellvibrionales</taxon>
        <taxon>Halieaceae</taxon>
        <taxon>Parahaliea</taxon>
    </lineage>
</organism>
<proteinExistence type="predicted"/>
<protein>
    <submittedName>
        <fullName evidence="1">Addiction module protein</fullName>
    </submittedName>
</protein>
<comment type="caution">
    <text evidence="1">The sequence shown here is derived from an EMBL/GenBank/DDBJ whole genome shotgun (WGS) entry which is preliminary data.</text>
</comment>
<reference evidence="1" key="1">
    <citation type="submission" date="2021-02" db="EMBL/GenBank/DDBJ databases">
        <title>PHA producing bacteria isolated from coastal sediment in Guangdong, Shenzhen.</title>
        <authorList>
            <person name="Zheng W."/>
            <person name="Yu S."/>
            <person name="Huang Y."/>
        </authorList>
    </citation>
    <scope>NUCLEOTIDE SEQUENCE</scope>
    <source>
        <strain evidence="1">TN14-10</strain>
    </source>
</reference>
<evidence type="ECO:0000313" key="1">
    <source>
        <dbReference type="EMBL" id="MBN7799147.1"/>
    </source>
</evidence>
<dbReference type="InterPro" id="IPR013406">
    <property type="entry name" value="CHP02574_addiction_mod"/>
</dbReference>